<proteinExistence type="predicted"/>
<dbReference type="GO" id="GO:0008168">
    <property type="term" value="F:methyltransferase activity"/>
    <property type="evidence" value="ECO:0007669"/>
    <property type="project" value="UniProtKB-KW"/>
</dbReference>
<dbReference type="HOGENOM" id="CLU_069348_2_0_11"/>
<accession>F8B337</accession>
<dbReference type="Gene3D" id="3.40.50.150">
    <property type="entry name" value="Vaccinia Virus protein VP39"/>
    <property type="match status" value="1"/>
</dbReference>
<dbReference type="InterPro" id="IPR029063">
    <property type="entry name" value="SAM-dependent_MTases_sf"/>
</dbReference>
<dbReference type="InterPro" id="IPR007213">
    <property type="entry name" value="Ppm1/Ppm2/Tcmp"/>
</dbReference>
<name>F8B337_9ACTN</name>
<evidence type="ECO:0000313" key="4">
    <source>
        <dbReference type="Proteomes" id="UP000001549"/>
    </source>
</evidence>
<protein>
    <submittedName>
        <fullName evidence="3">O-methyltransferase domain-containing protein</fullName>
    </submittedName>
</protein>
<keyword evidence="1 3" id="KW-0489">Methyltransferase</keyword>
<dbReference type="AlphaFoldDB" id="F8B337"/>
<dbReference type="KEGG" id="fsy:FsymDg_2585"/>
<keyword evidence="2 3" id="KW-0808">Transferase</keyword>
<dbReference type="STRING" id="656024.FsymDg_2585"/>
<keyword evidence="4" id="KW-1185">Reference proteome</keyword>
<dbReference type="Proteomes" id="UP000001549">
    <property type="component" value="Chromosome"/>
</dbReference>
<dbReference type="GO" id="GO:0032259">
    <property type="term" value="P:methylation"/>
    <property type="evidence" value="ECO:0007669"/>
    <property type="project" value="UniProtKB-KW"/>
</dbReference>
<dbReference type="Pfam" id="PF04072">
    <property type="entry name" value="LCM"/>
    <property type="match status" value="1"/>
</dbReference>
<organism evidence="3 4">
    <name type="scientific">Candidatus Protofrankia datiscae</name>
    <dbReference type="NCBI Taxonomy" id="2716812"/>
    <lineage>
        <taxon>Bacteria</taxon>
        <taxon>Bacillati</taxon>
        <taxon>Actinomycetota</taxon>
        <taxon>Actinomycetes</taxon>
        <taxon>Frankiales</taxon>
        <taxon>Frankiaceae</taxon>
        <taxon>Protofrankia</taxon>
    </lineage>
</organism>
<sequence length="271" mass="30686">MSVPEVRLTGEKATLLATLYGRALDAESPRSILHDTMALEIVRRIDFDFTRTGLRRGEQAAVALRARHFDRWTREFLAAHPKSTVLHLGCGLDTRVHRVDPGPGVRWFDVDYPDVIDLRRQIYPSREGYETIGASVADPSWLTRVAGDLPVLVVAEGLTMYLRKNEGEALFRRIVNHFPGGQFVFDGFSRRGIRMQRFNRAIRVAGATVSWGMDGCAELEAIDRQLRCVTATGAFDIDGYEKLPTGYRLLARVAKLFPALRRMAVFYRLEF</sequence>
<dbReference type="PANTHER" id="PTHR43619:SF2">
    <property type="entry name" value="S-ADENOSYL-L-METHIONINE-DEPENDENT METHYLTRANSFERASES SUPERFAMILY PROTEIN"/>
    <property type="match status" value="1"/>
</dbReference>
<evidence type="ECO:0000313" key="3">
    <source>
        <dbReference type="EMBL" id="AEH09946.1"/>
    </source>
</evidence>
<gene>
    <name evidence="3" type="ordered locus">FsymDg_2585</name>
</gene>
<evidence type="ECO:0000256" key="1">
    <source>
        <dbReference type="ARBA" id="ARBA00022603"/>
    </source>
</evidence>
<dbReference type="InterPro" id="IPR016874">
    <property type="entry name" value="TcmP-like"/>
</dbReference>
<dbReference type="PANTHER" id="PTHR43619">
    <property type="entry name" value="S-ADENOSYL-L-METHIONINE-DEPENDENT METHYLTRANSFERASE YKTD-RELATED"/>
    <property type="match status" value="1"/>
</dbReference>
<reference evidence="3 4" key="1">
    <citation type="submission" date="2011-05" db="EMBL/GenBank/DDBJ databases">
        <title>Complete sequence of chromosome of Frankia symbiont of Datisca glomerata.</title>
        <authorList>
            <consortium name="US DOE Joint Genome Institute"/>
            <person name="Lucas S."/>
            <person name="Han J."/>
            <person name="Lapidus A."/>
            <person name="Cheng J.-F."/>
            <person name="Goodwin L."/>
            <person name="Pitluck S."/>
            <person name="Peters L."/>
            <person name="Mikhailova N."/>
            <person name="Chertkov O."/>
            <person name="Teshima H."/>
            <person name="Han C."/>
            <person name="Tapia R."/>
            <person name="Land M."/>
            <person name="Hauser L."/>
            <person name="Kyrpides N."/>
            <person name="Ivanova N."/>
            <person name="Pagani I."/>
            <person name="Berry A."/>
            <person name="Pawlowski K."/>
            <person name="Persson T."/>
            <person name="Vanden Heuvel B."/>
            <person name="Benson D."/>
            <person name="Woyke T."/>
        </authorList>
    </citation>
    <scope>NUCLEOTIDE SEQUENCE [LARGE SCALE GENOMIC DNA]</scope>
    <source>
        <strain evidence="4">4085684</strain>
    </source>
</reference>
<dbReference type="PIRSF" id="PIRSF028177">
    <property type="entry name" value="Polyketide_synth_Omtfrase_TcmP"/>
    <property type="match status" value="1"/>
</dbReference>
<dbReference type="EMBL" id="CP002801">
    <property type="protein sequence ID" value="AEH09946.1"/>
    <property type="molecule type" value="Genomic_DNA"/>
</dbReference>
<dbReference type="eggNOG" id="COG3315">
    <property type="taxonomic scope" value="Bacteria"/>
</dbReference>
<dbReference type="SUPFAM" id="SSF53335">
    <property type="entry name" value="S-adenosyl-L-methionine-dependent methyltransferases"/>
    <property type="match status" value="1"/>
</dbReference>
<evidence type="ECO:0000256" key="2">
    <source>
        <dbReference type="ARBA" id="ARBA00022679"/>
    </source>
</evidence>